<dbReference type="InterPro" id="IPR011037">
    <property type="entry name" value="Pyrv_Knase-like_insert_dom_sf"/>
</dbReference>
<dbReference type="EMBL" id="LWDL01000012">
    <property type="protein sequence ID" value="OQW52778.1"/>
    <property type="molecule type" value="Genomic_DNA"/>
</dbReference>
<dbReference type="Pfam" id="PF03473">
    <property type="entry name" value="MOSC"/>
    <property type="match status" value="1"/>
</dbReference>
<dbReference type="AlphaFoldDB" id="A0A1W9HZA7"/>
<dbReference type="GO" id="GO:0030151">
    <property type="term" value="F:molybdenum ion binding"/>
    <property type="evidence" value="ECO:0007669"/>
    <property type="project" value="InterPro"/>
</dbReference>
<evidence type="ECO:0000259" key="1">
    <source>
        <dbReference type="PROSITE" id="PS51340"/>
    </source>
</evidence>
<dbReference type="InterPro" id="IPR005302">
    <property type="entry name" value="MoCF_Sase_C"/>
</dbReference>
<dbReference type="GO" id="GO:0030170">
    <property type="term" value="F:pyridoxal phosphate binding"/>
    <property type="evidence" value="ECO:0007669"/>
    <property type="project" value="InterPro"/>
</dbReference>
<gene>
    <name evidence="2" type="ORF">A4S15_07675</name>
</gene>
<feature type="domain" description="MOSC" evidence="1">
    <location>
        <begin position="103"/>
        <end position="257"/>
    </location>
</feature>
<proteinExistence type="predicted"/>
<dbReference type="STRING" id="1827387.A4S15_07675"/>
<dbReference type="InterPro" id="IPR005303">
    <property type="entry name" value="MOCOS_middle"/>
</dbReference>
<dbReference type="GO" id="GO:0003824">
    <property type="term" value="F:catalytic activity"/>
    <property type="evidence" value="ECO:0007669"/>
    <property type="project" value="InterPro"/>
</dbReference>
<dbReference type="Pfam" id="PF03476">
    <property type="entry name" value="MOSC_N"/>
    <property type="match status" value="1"/>
</dbReference>
<comment type="caution">
    <text evidence="2">The sequence shown here is derived from an EMBL/GenBank/DDBJ whole genome shotgun (WGS) entry which is preliminary data.</text>
</comment>
<sequence length="266" mass="29361">MDISTISATVTGLYRYPLKGFSPQPLTDVTLAADRCFPGDRLFAIENGPSGFDETAPAHQPKTRYLMLARNGILARFQSRYDDVRQVLSLRAPDGRHVEADLASADGRAVIEAFLTSTLGAEARGNLRLLSSPGYHFMDSTKGFVSLINAASLREIERIAGQTVDPLRFRANIYVDGLKPWQEFDLVDCRLRIGEAELVGIKRTDRCAATQVNPLSGERDVDMLRLLEQHFAHHDCGIYLRVTRSGRLAAGDRLTMITREGGDAPA</sequence>
<organism evidence="2 3">
    <name type="scientific">Candidatus Raskinella chloraquaticus</name>
    <dbReference type="NCBI Taxonomy" id="1951219"/>
    <lineage>
        <taxon>Bacteria</taxon>
        <taxon>Pseudomonadati</taxon>
        <taxon>Pseudomonadota</taxon>
        <taxon>Alphaproteobacteria</taxon>
        <taxon>Hyphomicrobiales</taxon>
        <taxon>Phreatobacteraceae</taxon>
        <taxon>Candidatus Raskinella</taxon>
    </lineage>
</organism>
<evidence type="ECO:0000313" key="2">
    <source>
        <dbReference type="EMBL" id="OQW52778.1"/>
    </source>
</evidence>
<name>A0A1W9HZA7_9HYPH</name>
<dbReference type="Proteomes" id="UP000192872">
    <property type="component" value="Unassembled WGS sequence"/>
</dbReference>
<dbReference type="SUPFAM" id="SSF50800">
    <property type="entry name" value="PK beta-barrel domain-like"/>
    <property type="match status" value="1"/>
</dbReference>
<evidence type="ECO:0000313" key="3">
    <source>
        <dbReference type="Proteomes" id="UP000192872"/>
    </source>
</evidence>
<dbReference type="PROSITE" id="PS51340">
    <property type="entry name" value="MOSC"/>
    <property type="match status" value="1"/>
</dbReference>
<reference evidence="2 3" key="1">
    <citation type="journal article" date="2017" name="Water Res.">
        <title>Comammox in drinking water systems.</title>
        <authorList>
            <person name="Wang Y."/>
            <person name="Ma L."/>
            <person name="Mao Y."/>
            <person name="Jiang X."/>
            <person name="Xia Y."/>
            <person name="Yu K."/>
            <person name="Li B."/>
            <person name="Zhang T."/>
        </authorList>
    </citation>
    <scope>NUCLEOTIDE SEQUENCE [LARGE SCALE GENOMIC DNA]</scope>
    <source>
        <strain evidence="2">SG_bin8</strain>
    </source>
</reference>
<dbReference type="Gene3D" id="2.40.33.20">
    <property type="entry name" value="PK beta-barrel domain-like"/>
    <property type="match status" value="1"/>
</dbReference>
<accession>A0A1W9HZA7</accession>
<protein>
    <recommendedName>
        <fullName evidence="1">MOSC domain-containing protein</fullName>
    </recommendedName>
</protein>